<evidence type="ECO:0000313" key="3">
    <source>
        <dbReference type="Proteomes" id="UP000008983"/>
    </source>
</evidence>
<feature type="transmembrane region" description="Helical" evidence="1">
    <location>
        <begin position="64"/>
        <end position="84"/>
    </location>
</feature>
<name>G0QMM3_ICHMU</name>
<keyword evidence="1" id="KW-1133">Transmembrane helix</keyword>
<feature type="non-terminal residue" evidence="2">
    <location>
        <position position="1"/>
    </location>
</feature>
<accession>G0QMM3</accession>
<dbReference type="RefSeq" id="XP_004037515.1">
    <property type="nucleotide sequence ID" value="XM_004037467.1"/>
</dbReference>
<keyword evidence="1" id="KW-0472">Membrane</keyword>
<dbReference type="EMBL" id="GL983428">
    <property type="protein sequence ID" value="EGR33529.1"/>
    <property type="molecule type" value="Genomic_DNA"/>
</dbReference>
<proteinExistence type="predicted"/>
<sequence length="143" mass="17170">KLLFNFVYLNDSLDLQILKYIQSPSYYPKRAYSIQIIFYFFISDQLIFIYYLQIKESLEISLHFNLLIYQVISKILSLIYFLQLNFSKYSLGKISILKAIFSKLILLDIFTILFFIFSTFIFSKELYYFLISPFLNVSFNISQ</sequence>
<protein>
    <recommendedName>
        <fullName evidence="4">Transmembrane protein</fullName>
    </recommendedName>
</protein>
<keyword evidence="3" id="KW-1185">Reference proteome</keyword>
<feature type="transmembrane region" description="Helical" evidence="1">
    <location>
        <begin position="32"/>
        <end position="52"/>
    </location>
</feature>
<organism evidence="2 3">
    <name type="scientific">Ichthyophthirius multifiliis</name>
    <name type="common">White spot disease agent</name>
    <name type="synonym">Ich</name>
    <dbReference type="NCBI Taxonomy" id="5932"/>
    <lineage>
        <taxon>Eukaryota</taxon>
        <taxon>Sar</taxon>
        <taxon>Alveolata</taxon>
        <taxon>Ciliophora</taxon>
        <taxon>Intramacronucleata</taxon>
        <taxon>Oligohymenophorea</taxon>
        <taxon>Hymenostomatida</taxon>
        <taxon>Ophryoglenina</taxon>
        <taxon>Ichthyophthirius</taxon>
    </lineage>
</organism>
<evidence type="ECO:0000313" key="2">
    <source>
        <dbReference type="EMBL" id="EGR33529.1"/>
    </source>
</evidence>
<reference evidence="2 3" key="1">
    <citation type="submission" date="2011-07" db="EMBL/GenBank/DDBJ databases">
        <authorList>
            <person name="Coyne R."/>
            <person name="Brami D."/>
            <person name="Johnson J."/>
            <person name="Hostetler J."/>
            <person name="Hannick L."/>
            <person name="Clark T."/>
            <person name="Cassidy-Hanley D."/>
            <person name="Inman J."/>
        </authorList>
    </citation>
    <scope>NUCLEOTIDE SEQUENCE [LARGE SCALE GENOMIC DNA]</scope>
    <source>
        <strain evidence="2 3">G5</strain>
    </source>
</reference>
<dbReference type="InParanoid" id="G0QMM3"/>
<feature type="transmembrane region" description="Helical" evidence="1">
    <location>
        <begin position="104"/>
        <end position="122"/>
    </location>
</feature>
<evidence type="ECO:0000256" key="1">
    <source>
        <dbReference type="SAM" id="Phobius"/>
    </source>
</evidence>
<evidence type="ECO:0008006" key="4">
    <source>
        <dbReference type="Google" id="ProtNLM"/>
    </source>
</evidence>
<dbReference type="GeneID" id="14909714"/>
<dbReference type="AlphaFoldDB" id="G0QMM3"/>
<dbReference type="Proteomes" id="UP000008983">
    <property type="component" value="Unassembled WGS sequence"/>
</dbReference>
<gene>
    <name evidence="2" type="ORF">IMG5_050110</name>
</gene>
<keyword evidence="1" id="KW-0812">Transmembrane</keyword>